<evidence type="ECO:0000313" key="3">
    <source>
        <dbReference type="EMBL" id="CAA3013034.1"/>
    </source>
</evidence>
<dbReference type="OrthoDB" id="1750169at2759"/>
<feature type="compositionally biased region" description="Basic and acidic residues" evidence="1">
    <location>
        <begin position="195"/>
        <end position="217"/>
    </location>
</feature>
<evidence type="ECO:0000256" key="2">
    <source>
        <dbReference type="SAM" id="Phobius"/>
    </source>
</evidence>
<feature type="compositionally biased region" description="Basic and acidic residues" evidence="1">
    <location>
        <begin position="234"/>
        <end position="254"/>
    </location>
</feature>
<keyword evidence="2" id="KW-1133">Transmembrane helix</keyword>
<evidence type="ECO:0000313" key="4">
    <source>
        <dbReference type="Proteomes" id="UP000594638"/>
    </source>
</evidence>
<name>A0A8S0U315_OLEEU</name>
<feature type="transmembrane region" description="Helical" evidence="2">
    <location>
        <begin position="6"/>
        <end position="26"/>
    </location>
</feature>
<feature type="region of interest" description="Disordered" evidence="1">
    <location>
        <begin position="193"/>
        <end position="254"/>
    </location>
</feature>
<sequence length="254" mass="28602">MTLHNILVVFGVYAVIKFIFWSDAFISHFIFADMDFEPLVPENARLWGHILRRSNLRYVKIVVEHFDERQGETFRNSCLGFLSEGLSRPLGKEIFGCDEKEREAVSYTVHGFPITVQIWAFEAVLEISDRFVRHLASRLDINKTTVEAYLHVYATLRPTEVECGQPYITTLVLFDDRPVPALDDLARDIVSPQFRAERVGTPEEGTSKDETSDESHEGSGTSGEEEELGANDSGEAKGEDSEDHDNGASDGDRV</sequence>
<dbReference type="AlphaFoldDB" id="A0A8S0U315"/>
<dbReference type="EMBL" id="CACTIH010007420">
    <property type="protein sequence ID" value="CAA3013034.1"/>
    <property type="molecule type" value="Genomic_DNA"/>
</dbReference>
<keyword evidence="2" id="KW-0812">Transmembrane</keyword>
<keyword evidence="2" id="KW-0472">Membrane</keyword>
<reference evidence="3 4" key="1">
    <citation type="submission" date="2019-12" db="EMBL/GenBank/DDBJ databases">
        <authorList>
            <person name="Alioto T."/>
            <person name="Alioto T."/>
            <person name="Gomez Garrido J."/>
        </authorList>
    </citation>
    <scope>NUCLEOTIDE SEQUENCE [LARGE SCALE GENOMIC DNA]</scope>
</reference>
<gene>
    <name evidence="3" type="ORF">OLEA9_A101054</name>
</gene>
<evidence type="ECO:0000256" key="1">
    <source>
        <dbReference type="SAM" id="MobiDB-lite"/>
    </source>
</evidence>
<dbReference type="Proteomes" id="UP000594638">
    <property type="component" value="Unassembled WGS sequence"/>
</dbReference>
<keyword evidence="4" id="KW-1185">Reference proteome</keyword>
<comment type="caution">
    <text evidence="3">The sequence shown here is derived from an EMBL/GenBank/DDBJ whole genome shotgun (WGS) entry which is preliminary data.</text>
</comment>
<proteinExistence type="predicted"/>
<organism evidence="3 4">
    <name type="scientific">Olea europaea subsp. europaea</name>
    <dbReference type="NCBI Taxonomy" id="158383"/>
    <lineage>
        <taxon>Eukaryota</taxon>
        <taxon>Viridiplantae</taxon>
        <taxon>Streptophyta</taxon>
        <taxon>Embryophyta</taxon>
        <taxon>Tracheophyta</taxon>
        <taxon>Spermatophyta</taxon>
        <taxon>Magnoliopsida</taxon>
        <taxon>eudicotyledons</taxon>
        <taxon>Gunneridae</taxon>
        <taxon>Pentapetalae</taxon>
        <taxon>asterids</taxon>
        <taxon>lamiids</taxon>
        <taxon>Lamiales</taxon>
        <taxon>Oleaceae</taxon>
        <taxon>Oleeae</taxon>
        <taxon>Olea</taxon>
    </lineage>
</organism>
<protein>
    <submittedName>
        <fullName evidence="3">Uncharacterized protein</fullName>
    </submittedName>
</protein>
<dbReference type="Gramene" id="OE9A101054T1">
    <property type="protein sequence ID" value="OE9A101054C1"/>
    <property type="gene ID" value="OE9A101054"/>
</dbReference>
<accession>A0A8S0U315</accession>